<dbReference type="Proteomes" id="UP000258016">
    <property type="component" value="Chromosome"/>
</dbReference>
<accession>A0ABN5B496</accession>
<feature type="transmembrane region" description="Helical" evidence="1">
    <location>
        <begin position="181"/>
        <end position="202"/>
    </location>
</feature>
<sequence length="514" mass="53973">MTDQPAPSAETPRARRLSSTMGELATRVAGPLGSWWRGTVIPSIEHRAVIAKVDDESSLTPRYAFMILMSAGIAVLGLLLSSPAVVIGAMLISPLMGPIIGLGFGMALVDGNEIRRTAMTLAGGVLLAVLFTALVVFFSPIKDITPEIAARTRPNLFDLLVALFSALAGAYAMIRGREGTIVGVAIATALMPPLATVGFGLATLNGTVFFGALLLFVTNLMTIAIAAAVMARLYGFGPKLTSRQSGVQAAIITAAFLALAIPLGYSLSQIAWEARAQRQARDVLAEQFPGQAKIDQLDIDFSSDPLIVRATILTPEYRTNAARLGEGALQKALGRPVKLSLDQFRVGTAAGDAEAAQLASASAREKASKERAAVAMVGREMAILAGVSPDAVLVDRDKRLAQVRATPLPGASLATYRALEQRMAQAEPQWQMQLIPPPLALPSIRFEGDEPSSAGATDLALAIWAARRTGLSVNVGGEGAAADYVLTKLREAGIKVQSNGSRNSDGSIPVDWAL</sequence>
<feature type="transmembrane region" description="Helical" evidence="1">
    <location>
        <begin position="208"/>
        <end position="234"/>
    </location>
</feature>
<feature type="transmembrane region" description="Helical" evidence="1">
    <location>
        <begin position="121"/>
        <end position="141"/>
    </location>
</feature>
<dbReference type="PANTHER" id="PTHR20992:SF9">
    <property type="entry name" value="AT15442P-RELATED"/>
    <property type="match status" value="1"/>
</dbReference>
<feature type="transmembrane region" description="Helical" evidence="1">
    <location>
        <begin position="86"/>
        <end position="109"/>
    </location>
</feature>
<keyword evidence="3" id="KW-1185">Reference proteome</keyword>
<evidence type="ECO:0000313" key="3">
    <source>
        <dbReference type="Proteomes" id="UP000258016"/>
    </source>
</evidence>
<protein>
    <recommendedName>
        <fullName evidence="4">TIGR00341 family protein</fullName>
    </recommendedName>
</protein>
<keyword evidence="1" id="KW-0812">Transmembrane</keyword>
<evidence type="ECO:0000313" key="2">
    <source>
        <dbReference type="EMBL" id="ASR51343.1"/>
    </source>
</evidence>
<keyword evidence="1" id="KW-1133">Transmembrane helix</keyword>
<proteinExistence type="predicted"/>
<dbReference type="PANTHER" id="PTHR20992">
    <property type="entry name" value="AT15442P-RELATED"/>
    <property type="match status" value="1"/>
</dbReference>
<feature type="transmembrane region" description="Helical" evidence="1">
    <location>
        <begin position="63"/>
        <end position="80"/>
    </location>
</feature>
<dbReference type="GeneID" id="303485433"/>
<reference evidence="2 3" key="1">
    <citation type="submission" date="2017-03" db="EMBL/GenBank/DDBJ databases">
        <title>Complete genome sequence of Blastomonas fulva degrading microcsystin LR.</title>
        <authorList>
            <person name="Lee H.-g."/>
            <person name="Jin L."/>
            <person name="oh H.-M."/>
        </authorList>
    </citation>
    <scope>NUCLEOTIDE SEQUENCE [LARGE SCALE GENOMIC DNA]</scope>
    <source>
        <strain evidence="2 3">T2</strain>
    </source>
</reference>
<evidence type="ECO:0008006" key="4">
    <source>
        <dbReference type="Google" id="ProtNLM"/>
    </source>
</evidence>
<keyword evidence="1" id="KW-0472">Membrane</keyword>
<evidence type="ECO:0000256" key="1">
    <source>
        <dbReference type="SAM" id="Phobius"/>
    </source>
</evidence>
<name>A0ABN5B496_9SPHN</name>
<organism evidence="2 3">
    <name type="scientific">Blastomonas fulva</name>
    <dbReference type="NCBI Taxonomy" id="1550728"/>
    <lineage>
        <taxon>Bacteria</taxon>
        <taxon>Pseudomonadati</taxon>
        <taxon>Pseudomonadota</taxon>
        <taxon>Alphaproteobacteria</taxon>
        <taxon>Sphingomonadales</taxon>
        <taxon>Sphingomonadaceae</taxon>
        <taxon>Blastomonas</taxon>
    </lineage>
</organism>
<gene>
    <name evidence="2" type="ORF">B5J99_07600</name>
</gene>
<dbReference type="EMBL" id="CP020083">
    <property type="protein sequence ID" value="ASR51343.1"/>
    <property type="molecule type" value="Genomic_DNA"/>
</dbReference>
<feature type="transmembrane region" description="Helical" evidence="1">
    <location>
        <begin position="246"/>
        <end position="265"/>
    </location>
</feature>
<dbReference type="Pfam" id="PF04087">
    <property type="entry name" value="DUF389"/>
    <property type="match status" value="1"/>
</dbReference>
<dbReference type="InterPro" id="IPR005240">
    <property type="entry name" value="DUF389"/>
</dbReference>
<dbReference type="RefSeq" id="WP_117352045.1">
    <property type="nucleotide sequence ID" value="NZ_CP020083.1"/>
</dbReference>
<feature type="transmembrane region" description="Helical" evidence="1">
    <location>
        <begin position="156"/>
        <end position="174"/>
    </location>
</feature>